<dbReference type="Proteomes" id="UP000257109">
    <property type="component" value="Unassembled WGS sequence"/>
</dbReference>
<proteinExistence type="inferred from homology"/>
<dbReference type="STRING" id="157652.A0A371HMK0"/>
<keyword evidence="2" id="KW-0560">Oxidoreductase</keyword>
<keyword evidence="5" id="KW-1185">Reference proteome</keyword>
<dbReference type="SUPFAM" id="SSF51735">
    <property type="entry name" value="NAD(P)-binding Rossmann-fold domains"/>
    <property type="match status" value="1"/>
</dbReference>
<name>A0A371HMK0_MUCPR</name>
<dbReference type="Pfam" id="PF13561">
    <property type="entry name" value="adh_short_C2"/>
    <property type="match status" value="1"/>
</dbReference>
<dbReference type="InterPro" id="IPR002347">
    <property type="entry name" value="SDR_fam"/>
</dbReference>
<comment type="caution">
    <text evidence="4">The sequence shown here is derived from an EMBL/GenBank/DDBJ whole genome shotgun (WGS) entry which is preliminary data.</text>
</comment>
<dbReference type="InterPro" id="IPR045000">
    <property type="entry name" value="TR"/>
</dbReference>
<dbReference type="AlphaFoldDB" id="A0A371HMK0"/>
<dbReference type="PANTHER" id="PTHR42898">
    <property type="entry name" value="TROPINONE REDUCTASE"/>
    <property type="match status" value="1"/>
</dbReference>
<evidence type="ECO:0000256" key="3">
    <source>
        <dbReference type="ARBA" id="ARBA00025714"/>
    </source>
</evidence>
<reference evidence="4" key="1">
    <citation type="submission" date="2018-05" db="EMBL/GenBank/DDBJ databases">
        <title>Draft genome of Mucuna pruriens seed.</title>
        <authorList>
            <person name="Nnadi N.E."/>
            <person name="Vos R."/>
            <person name="Hasami M.H."/>
            <person name="Devisetty U.K."/>
            <person name="Aguiy J.C."/>
        </authorList>
    </citation>
    <scope>NUCLEOTIDE SEQUENCE [LARGE SCALE GENOMIC DNA]</scope>
    <source>
        <strain evidence="4">JCA_2017</strain>
    </source>
</reference>
<dbReference type="GO" id="GO:0016491">
    <property type="term" value="F:oxidoreductase activity"/>
    <property type="evidence" value="ECO:0007669"/>
    <property type="project" value="UniProtKB-KW"/>
</dbReference>
<dbReference type="PANTHER" id="PTHR42898:SF77">
    <property type="entry name" value="NAD(P)-BINDING ROSSMANN-FOLD PROTEIN"/>
    <property type="match status" value="1"/>
</dbReference>
<comment type="similarity">
    <text evidence="3">Belongs to the short-chain dehydrogenases/reductases (SDR) family. SDR65C subfamily.</text>
</comment>
<dbReference type="Gene3D" id="3.40.50.720">
    <property type="entry name" value="NAD(P)-binding Rossmann-like Domain"/>
    <property type="match status" value="1"/>
</dbReference>
<evidence type="ECO:0000313" key="4">
    <source>
        <dbReference type="EMBL" id="RDY04010.1"/>
    </source>
</evidence>
<dbReference type="EMBL" id="QJKJ01002162">
    <property type="protein sequence ID" value="RDY04010.1"/>
    <property type="molecule type" value="Genomic_DNA"/>
</dbReference>
<organism evidence="4 5">
    <name type="scientific">Mucuna pruriens</name>
    <name type="common">Velvet bean</name>
    <name type="synonym">Dolichos pruriens</name>
    <dbReference type="NCBI Taxonomy" id="157652"/>
    <lineage>
        <taxon>Eukaryota</taxon>
        <taxon>Viridiplantae</taxon>
        <taxon>Streptophyta</taxon>
        <taxon>Embryophyta</taxon>
        <taxon>Tracheophyta</taxon>
        <taxon>Spermatophyta</taxon>
        <taxon>Magnoliopsida</taxon>
        <taxon>eudicotyledons</taxon>
        <taxon>Gunneridae</taxon>
        <taxon>Pentapetalae</taxon>
        <taxon>rosids</taxon>
        <taxon>fabids</taxon>
        <taxon>Fabales</taxon>
        <taxon>Fabaceae</taxon>
        <taxon>Papilionoideae</taxon>
        <taxon>50 kb inversion clade</taxon>
        <taxon>NPAAA clade</taxon>
        <taxon>indigoferoid/millettioid clade</taxon>
        <taxon>Phaseoleae</taxon>
        <taxon>Mucuna</taxon>
    </lineage>
</organism>
<evidence type="ECO:0000256" key="1">
    <source>
        <dbReference type="ARBA" id="ARBA00022857"/>
    </source>
</evidence>
<dbReference type="InterPro" id="IPR036291">
    <property type="entry name" value="NAD(P)-bd_dom_sf"/>
</dbReference>
<protein>
    <submittedName>
        <fullName evidence="4">Tropinone reductase-like</fullName>
    </submittedName>
</protein>
<gene>
    <name evidence="4" type="ORF">CR513_12333</name>
</gene>
<feature type="non-terminal residue" evidence="4">
    <location>
        <position position="1"/>
    </location>
</feature>
<dbReference type="OrthoDB" id="417891at2759"/>
<sequence>MGYWGPQISYMTSPMSQSSLLLYFPLPNPSSSEVEREGFNYGGVGEGKQKGVSGEMVGVTKPLFIAWASLLRNKKYVEEMLSRTPLGRIAEPQEVSSLVAFLCLPAASYITGQVILVDGGLSVNGFQPSMRIT</sequence>
<keyword evidence="1" id="KW-0521">NADP</keyword>
<evidence type="ECO:0000256" key="2">
    <source>
        <dbReference type="ARBA" id="ARBA00023002"/>
    </source>
</evidence>
<accession>A0A371HMK0</accession>
<evidence type="ECO:0000313" key="5">
    <source>
        <dbReference type="Proteomes" id="UP000257109"/>
    </source>
</evidence>